<feature type="domain" description="Lipocalin/cytosolic fatty-acid binding" evidence="3">
    <location>
        <begin position="34"/>
        <end position="117"/>
    </location>
</feature>
<feature type="chain" id="PRO_5034669859" description="Lipocalin/cytosolic fatty-acid binding domain-containing protein" evidence="2">
    <location>
        <begin position="23"/>
        <end position="212"/>
    </location>
</feature>
<evidence type="ECO:0000256" key="2">
    <source>
        <dbReference type="SAM" id="SignalP"/>
    </source>
</evidence>
<dbReference type="Ensembl" id="ENSSMAT00000030754.2">
    <property type="protein sequence ID" value="ENSSMAP00000030380.2"/>
    <property type="gene ID" value="ENSSMAG00000018620.2"/>
</dbReference>
<feature type="signal peptide" evidence="2">
    <location>
        <begin position="1"/>
        <end position="22"/>
    </location>
</feature>
<accession>A0A8D3B8W7</accession>
<evidence type="ECO:0000313" key="5">
    <source>
        <dbReference type="Proteomes" id="UP000694558"/>
    </source>
</evidence>
<dbReference type="GO" id="GO:0036094">
    <property type="term" value="F:small molecule binding"/>
    <property type="evidence" value="ECO:0007669"/>
    <property type="project" value="InterPro"/>
</dbReference>
<evidence type="ECO:0000256" key="1">
    <source>
        <dbReference type="ARBA" id="ARBA00006889"/>
    </source>
</evidence>
<evidence type="ECO:0000259" key="3">
    <source>
        <dbReference type="Pfam" id="PF00061"/>
    </source>
</evidence>
<dbReference type="Gene3D" id="2.40.128.20">
    <property type="match status" value="1"/>
</dbReference>
<evidence type="ECO:0000313" key="4">
    <source>
        <dbReference type="Ensembl" id="ENSSMAP00000030380.2"/>
    </source>
</evidence>
<dbReference type="InterPro" id="IPR012674">
    <property type="entry name" value="Calycin"/>
</dbReference>
<dbReference type="SUPFAM" id="SSF50814">
    <property type="entry name" value="Lipocalins"/>
    <property type="match status" value="1"/>
</dbReference>
<reference evidence="4" key="1">
    <citation type="submission" date="2023-05" db="EMBL/GenBank/DDBJ databases">
        <title>High-quality long-read genome of Scophthalmus maximus.</title>
        <authorList>
            <person name="Lien S."/>
            <person name="Martinez P."/>
        </authorList>
    </citation>
    <scope>NUCLEOTIDE SEQUENCE [LARGE SCALE GENOMIC DNA]</scope>
</reference>
<dbReference type="PANTHER" id="PTHR11430">
    <property type="entry name" value="LIPOCALIN"/>
    <property type="match status" value="1"/>
</dbReference>
<comment type="similarity">
    <text evidence="1">Belongs to the calycin superfamily. Lipocalin family.</text>
</comment>
<dbReference type="GeneTree" id="ENSGT01010000223723"/>
<dbReference type="PROSITE" id="PS51257">
    <property type="entry name" value="PROKAR_LIPOPROTEIN"/>
    <property type="match status" value="1"/>
</dbReference>
<organism evidence="4 5">
    <name type="scientific">Scophthalmus maximus</name>
    <name type="common">Turbot</name>
    <name type="synonym">Psetta maxima</name>
    <dbReference type="NCBI Taxonomy" id="52904"/>
    <lineage>
        <taxon>Eukaryota</taxon>
        <taxon>Metazoa</taxon>
        <taxon>Chordata</taxon>
        <taxon>Craniata</taxon>
        <taxon>Vertebrata</taxon>
        <taxon>Euteleostomi</taxon>
        <taxon>Actinopterygii</taxon>
        <taxon>Neopterygii</taxon>
        <taxon>Teleostei</taxon>
        <taxon>Neoteleostei</taxon>
        <taxon>Acanthomorphata</taxon>
        <taxon>Carangaria</taxon>
        <taxon>Pleuronectiformes</taxon>
        <taxon>Pleuronectoidei</taxon>
        <taxon>Scophthalmidae</taxon>
        <taxon>Scophthalmus</taxon>
    </lineage>
</organism>
<protein>
    <recommendedName>
        <fullName evidence="3">Lipocalin/cytosolic fatty-acid binding domain-containing protein</fullName>
    </recommendedName>
</protein>
<keyword evidence="2" id="KW-0732">Signal</keyword>
<sequence length="212" mass="23295">MMNSLLRMLATLMCVLAACTNAMPIKDFSLEKMAGKWYSAGIATNAQWFVNHKAGMKVGTAVFVPTEGGDLDLSYANLNADGTCWRMTHNANKTDTPGRFTFHSQGEQSAHTQAHTSTHKHTQAHTSTHTEINTFFQQPDSLYSCFNQLGTMTTTCALSMSCTTTSLWSTPSRQRMECPRTSFLFTVSLDHYSKPSCILGNLCVLNPGFGEG</sequence>
<dbReference type="PANTHER" id="PTHR11430:SF139">
    <property type="entry name" value="LIPOCALIN-15 PRECURSOR-RELATED"/>
    <property type="match status" value="1"/>
</dbReference>
<gene>
    <name evidence="4" type="primary">LOC118291469</name>
</gene>
<dbReference type="AlphaFoldDB" id="A0A8D3B8W7"/>
<dbReference type="InterPro" id="IPR000566">
    <property type="entry name" value="Lipocln_cytosolic_FA-bd_dom"/>
</dbReference>
<name>A0A8D3B8W7_SCOMX</name>
<dbReference type="Pfam" id="PF00061">
    <property type="entry name" value="Lipocalin"/>
    <property type="match status" value="1"/>
</dbReference>
<reference evidence="4" key="2">
    <citation type="submission" date="2025-08" db="UniProtKB">
        <authorList>
            <consortium name="Ensembl"/>
        </authorList>
    </citation>
    <scope>IDENTIFICATION</scope>
</reference>
<dbReference type="Proteomes" id="UP000694558">
    <property type="component" value="Chromosome 21"/>
</dbReference>
<dbReference type="InterPro" id="IPR002345">
    <property type="entry name" value="Lipocalin"/>
</dbReference>
<proteinExistence type="inferred from homology"/>